<name>A0A0F4Z8F0_9PEZI</name>
<evidence type="ECO:0008006" key="3">
    <source>
        <dbReference type="Google" id="ProtNLM"/>
    </source>
</evidence>
<dbReference type="PANTHER" id="PTHR15460:SF3">
    <property type="entry name" value="PEROXISOMAL MEMBRANE PROTEIN 4"/>
    <property type="match status" value="1"/>
</dbReference>
<reference evidence="1 2" key="1">
    <citation type="submission" date="2015-03" db="EMBL/GenBank/DDBJ databases">
        <authorList>
            <person name="Radwan O."/>
            <person name="Al-Naeli F.A."/>
            <person name="Rendon G.A."/>
            <person name="Fields C."/>
        </authorList>
    </citation>
    <scope>NUCLEOTIDE SEQUENCE [LARGE SCALE GENOMIC DNA]</scope>
    <source>
        <strain evidence="1">CR-DP1</strain>
    </source>
</reference>
<organism evidence="1 2">
    <name type="scientific">Thielaviopsis punctulata</name>
    <dbReference type="NCBI Taxonomy" id="72032"/>
    <lineage>
        <taxon>Eukaryota</taxon>
        <taxon>Fungi</taxon>
        <taxon>Dikarya</taxon>
        <taxon>Ascomycota</taxon>
        <taxon>Pezizomycotina</taxon>
        <taxon>Sordariomycetes</taxon>
        <taxon>Hypocreomycetidae</taxon>
        <taxon>Microascales</taxon>
        <taxon>Ceratocystidaceae</taxon>
        <taxon>Thielaviopsis</taxon>
    </lineage>
</organism>
<gene>
    <name evidence="1" type="ORF">TD95_004833</name>
</gene>
<dbReference type="Pfam" id="PF02466">
    <property type="entry name" value="Tim17"/>
    <property type="match status" value="1"/>
</dbReference>
<protein>
    <recommendedName>
        <fullName evidence="3">Peroxisomal membrane protein 4</fullName>
    </recommendedName>
</protein>
<dbReference type="AlphaFoldDB" id="A0A0F4Z8F0"/>
<dbReference type="PANTHER" id="PTHR15460">
    <property type="entry name" value="PEROXISOMAL MEMBRANE PROTEIN 4"/>
    <property type="match status" value="1"/>
</dbReference>
<dbReference type="Proteomes" id="UP000033483">
    <property type="component" value="Unassembled WGS sequence"/>
</dbReference>
<keyword evidence="2" id="KW-1185">Reference proteome</keyword>
<dbReference type="InterPro" id="IPR019531">
    <property type="entry name" value="Pmp4"/>
</dbReference>
<accession>A0A0F4Z8F0</accession>
<comment type="caution">
    <text evidence="1">The sequence shown here is derived from an EMBL/GenBank/DDBJ whole genome shotgun (WGS) entry which is preliminary data.</text>
</comment>
<sequence>MDAVLDHIEALKDAIEKFVLQPENHDLLSIVKAARNGAVYGSKVRFPHALVMILLFRNGTIREKLKLIFTATKTHARNLATFAALYQTGMTMLKHARASRKESPIDAFLAGLIGGYFVFGRASPRTGRVSSVSQQIVIYVCARVLLALAKLSVKPGAGPAALTRHEDLVHVLRAGAWPVFASVSWAMVMYLFRWHPEELQGSLRSSMVYIYKQANTWDSLRNFIWHNVRVI</sequence>
<dbReference type="PIRSF" id="PIRSF013674">
    <property type="entry name" value="PXMP4"/>
    <property type="match status" value="1"/>
</dbReference>
<proteinExistence type="predicted"/>
<dbReference type="GO" id="GO:0005778">
    <property type="term" value="C:peroxisomal membrane"/>
    <property type="evidence" value="ECO:0007669"/>
    <property type="project" value="TreeGrafter"/>
</dbReference>
<evidence type="ECO:0000313" key="1">
    <source>
        <dbReference type="EMBL" id="KKA26123.1"/>
    </source>
</evidence>
<dbReference type="OrthoDB" id="39659at2759"/>
<evidence type="ECO:0000313" key="2">
    <source>
        <dbReference type="Proteomes" id="UP000033483"/>
    </source>
</evidence>
<dbReference type="EMBL" id="LAEV01002289">
    <property type="protein sequence ID" value="KKA26123.1"/>
    <property type="molecule type" value="Genomic_DNA"/>
</dbReference>